<name>A0ABQ9ENB8_TEGGR</name>
<gene>
    <name evidence="1" type="ORF">KUTeg_015697</name>
</gene>
<evidence type="ECO:0000313" key="2">
    <source>
        <dbReference type="Proteomes" id="UP001217089"/>
    </source>
</evidence>
<protein>
    <submittedName>
        <fullName evidence="1">Uncharacterized protein</fullName>
    </submittedName>
</protein>
<dbReference type="Proteomes" id="UP001217089">
    <property type="component" value="Unassembled WGS sequence"/>
</dbReference>
<proteinExistence type="predicted"/>
<dbReference type="EMBL" id="JARBDR010000810">
    <property type="protein sequence ID" value="KAJ8306753.1"/>
    <property type="molecule type" value="Genomic_DNA"/>
</dbReference>
<sequence length="117" mass="13386">MITYCNSSTKLITRLMLTMNSKRVKSKSAAGAEIRFDQETLRDPRLIVDGWGKYFQNLYCVQDDPGFDDNHRRLVEWAVLNHLPNGKASGLDSVTYEHIKFASSVTHNCLLNLYNAF</sequence>
<keyword evidence="2" id="KW-1185">Reference proteome</keyword>
<organism evidence="1 2">
    <name type="scientific">Tegillarca granosa</name>
    <name type="common">Malaysian cockle</name>
    <name type="synonym">Anadara granosa</name>
    <dbReference type="NCBI Taxonomy" id="220873"/>
    <lineage>
        <taxon>Eukaryota</taxon>
        <taxon>Metazoa</taxon>
        <taxon>Spiralia</taxon>
        <taxon>Lophotrochozoa</taxon>
        <taxon>Mollusca</taxon>
        <taxon>Bivalvia</taxon>
        <taxon>Autobranchia</taxon>
        <taxon>Pteriomorphia</taxon>
        <taxon>Arcoida</taxon>
        <taxon>Arcoidea</taxon>
        <taxon>Arcidae</taxon>
        <taxon>Tegillarca</taxon>
    </lineage>
</organism>
<comment type="caution">
    <text evidence="1">The sequence shown here is derived from an EMBL/GenBank/DDBJ whole genome shotgun (WGS) entry which is preliminary data.</text>
</comment>
<accession>A0ABQ9ENB8</accession>
<feature type="non-terminal residue" evidence="1">
    <location>
        <position position="117"/>
    </location>
</feature>
<reference evidence="1 2" key="1">
    <citation type="submission" date="2022-12" db="EMBL/GenBank/DDBJ databases">
        <title>Chromosome-level genome of Tegillarca granosa.</title>
        <authorList>
            <person name="Kim J."/>
        </authorList>
    </citation>
    <scope>NUCLEOTIDE SEQUENCE [LARGE SCALE GENOMIC DNA]</scope>
    <source>
        <strain evidence="1">Teg-2019</strain>
        <tissue evidence="1">Adductor muscle</tissue>
    </source>
</reference>
<evidence type="ECO:0000313" key="1">
    <source>
        <dbReference type="EMBL" id="KAJ8306753.1"/>
    </source>
</evidence>